<gene>
    <name evidence="1" type="ORF">P8627_03250</name>
</gene>
<sequence length="178" mass="19871">MHLFDFADDWRSWEDQTILLHFWEAAVNFVLTAVEMPHLLGLEYVLGNQEEIMEAFNSETRAQANGVRTVLQEDWTGLEPQLARVGLTRMSLRAKIGGLTRLTAEWDRLTERAGGTAAFATVTGPLRRLLKRTLAYLFGLVNKIIGSLSQVIPGAHALGEIKDLVENTTDFVGDMQDA</sequence>
<dbReference type="Proteomes" id="UP001243420">
    <property type="component" value="Chromosome"/>
</dbReference>
<evidence type="ECO:0000313" key="1">
    <source>
        <dbReference type="EMBL" id="WGH79296.1"/>
    </source>
</evidence>
<reference evidence="1 2" key="1">
    <citation type="submission" date="2023-04" db="EMBL/GenBank/DDBJ databases">
        <title>Jannaschia ovalis sp. nov., a marine bacterium isolated from sea tidal flat.</title>
        <authorList>
            <person name="Kwon D.Y."/>
            <person name="Kim J.-J."/>
        </authorList>
    </citation>
    <scope>NUCLEOTIDE SEQUENCE [LARGE SCALE GENOMIC DNA]</scope>
    <source>
        <strain evidence="1 2">GRR-S6-38</strain>
    </source>
</reference>
<accession>A0ABY8LDB4</accession>
<organism evidence="1 2">
    <name type="scientific">Jannaschia ovalis</name>
    <dbReference type="NCBI Taxonomy" id="3038773"/>
    <lineage>
        <taxon>Bacteria</taxon>
        <taxon>Pseudomonadati</taxon>
        <taxon>Pseudomonadota</taxon>
        <taxon>Alphaproteobacteria</taxon>
        <taxon>Rhodobacterales</taxon>
        <taxon>Roseobacteraceae</taxon>
        <taxon>Jannaschia</taxon>
    </lineage>
</organism>
<proteinExistence type="predicted"/>
<keyword evidence="2" id="KW-1185">Reference proteome</keyword>
<evidence type="ECO:0000313" key="2">
    <source>
        <dbReference type="Proteomes" id="UP001243420"/>
    </source>
</evidence>
<dbReference type="EMBL" id="CP122537">
    <property type="protein sequence ID" value="WGH79296.1"/>
    <property type="molecule type" value="Genomic_DNA"/>
</dbReference>
<protein>
    <submittedName>
        <fullName evidence="1">Uncharacterized protein</fullName>
    </submittedName>
</protein>
<dbReference type="RefSeq" id="WP_279966112.1">
    <property type="nucleotide sequence ID" value="NZ_CP122537.1"/>
</dbReference>
<name>A0ABY8LDB4_9RHOB</name>